<dbReference type="Proteomes" id="UP000887116">
    <property type="component" value="Unassembled WGS sequence"/>
</dbReference>
<keyword evidence="2" id="KW-1185">Reference proteome</keyword>
<name>A0A8X6H335_TRICU</name>
<gene>
    <name evidence="1" type="ORF">TNCT_123531</name>
</gene>
<organism evidence="1 2">
    <name type="scientific">Trichonephila clavata</name>
    <name type="common">Joro spider</name>
    <name type="synonym">Nephila clavata</name>
    <dbReference type="NCBI Taxonomy" id="2740835"/>
    <lineage>
        <taxon>Eukaryota</taxon>
        <taxon>Metazoa</taxon>
        <taxon>Ecdysozoa</taxon>
        <taxon>Arthropoda</taxon>
        <taxon>Chelicerata</taxon>
        <taxon>Arachnida</taxon>
        <taxon>Araneae</taxon>
        <taxon>Araneomorphae</taxon>
        <taxon>Entelegynae</taxon>
        <taxon>Araneoidea</taxon>
        <taxon>Nephilidae</taxon>
        <taxon>Trichonephila</taxon>
    </lineage>
</organism>
<comment type="caution">
    <text evidence="1">The sequence shown here is derived from an EMBL/GenBank/DDBJ whole genome shotgun (WGS) entry which is preliminary data.</text>
</comment>
<dbReference type="AlphaFoldDB" id="A0A8X6H335"/>
<evidence type="ECO:0000313" key="1">
    <source>
        <dbReference type="EMBL" id="GFQ78819.1"/>
    </source>
</evidence>
<protein>
    <submittedName>
        <fullName evidence="1">Uncharacterized protein</fullName>
    </submittedName>
</protein>
<sequence length="77" mass="8536">MSWLIRETNSVADGVMNFKSSLEASFPAFFFRGHTPSYISERVIVRQGRNAGKAASPSDSADETFRGRLKETFFGGI</sequence>
<proteinExistence type="predicted"/>
<evidence type="ECO:0000313" key="2">
    <source>
        <dbReference type="Proteomes" id="UP000887116"/>
    </source>
</evidence>
<dbReference type="EMBL" id="BMAO01021960">
    <property type="protein sequence ID" value="GFQ78819.1"/>
    <property type="molecule type" value="Genomic_DNA"/>
</dbReference>
<reference evidence="1" key="1">
    <citation type="submission" date="2020-07" db="EMBL/GenBank/DDBJ databases">
        <title>Multicomponent nature underlies the extraordinary mechanical properties of spider dragline silk.</title>
        <authorList>
            <person name="Kono N."/>
            <person name="Nakamura H."/>
            <person name="Mori M."/>
            <person name="Yoshida Y."/>
            <person name="Ohtoshi R."/>
            <person name="Malay A.D."/>
            <person name="Moran D.A.P."/>
            <person name="Tomita M."/>
            <person name="Numata K."/>
            <person name="Arakawa K."/>
        </authorList>
    </citation>
    <scope>NUCLEOTIDE SEQUENCE</scope>
</reference>
<accession>A0A8X6H335</accession>